<dbReference type="EMBL" id="BMNH01000043">
    <property type="protein sequence ID" value="GGO82455.1"/>
    <property type="molecule type" value="Genomic_DNA"/>
</dbReference>
<dbReference type="AlphaFoldDB" id="A0A918DU64"/>
<reference evidence="2" key="1">
    <citation type="journal article" date="2014" name="Int. J. Syst. Evol. Microbiol.">
        <title>Complete genome sequence of Corynebacterium casei LMG S-19264T (=DSM 44701T), isolated from a smear-ripened cheese.</title>
        <authorList>
            <consortium name="US DOE Joint Genome Institute (JGI-PGF)"/>
            <person name="Walter F."/>
            <person name="Albersmeier A."/>
            <person name="Kalinowski J."/>
            <person name="Ruckert C."/>
        </authorList>
    </citation>
    <scope>NUCLEOTIDE SEQUENCE</scope>
    <source>
        <strain evidence="2">CGMCC 4.7368</strain>
    </source>
</reference>
<sequence>MIRDDVWERLDKRAGLASRRESRRLIEAVCALALVALLVGGGWQVGGIVPRLSHAGGSGSDLLWGKDDLGRPRHPRAEARLRFVNDGWLPVTVTGVGVRADSLRLASVTVDGFTPASMGGGRFPHTIRAGGQLQLTLGLDIIDCELFDSEIVPVVFEVDHWWGTTAVTAAQGEVEGPWQEVMFRSACEFGR</sequence>
<organism evidence="2 3">
    <name type="scientific">Nonomuraea cavernae</name>
    <dbReference type="NCBI Taxonomy" id="2045107"/>
    <lineage>
        <taxon>Bacteria</taxon>
        <taxon>Bacillati</taxon>
        <taxon>Actinomycetota</taxon>
        <taxon>Actinomycetes</taxon>
        <taxon>Streptosporangiales</taxon>
        <taxon>Streptosporangiaceae</taxon>
        <taxon>Nonomuraea</taxon>
    </lineage>
</organism>
<proteinExistence type="predicted"/>
<evidence type="ECO:0000313" key="3">
    <source>
        <dbReference type="Proteomes" id="UP000646523"/>
    </source>
</evidence>
<keyword evidence="1" id="KW-0472">Membrane</keyword>
<evidence type="ECO:0000313" key="2">
    <source>
        <dbReference type="EMBL" id="GGO82455.1"/>
    </source>
</evidence>
<name>A0A918DU64_9ACTN</name>
<comment type="caution">
    <text evidence="2">The sequence shown here is derived from an EMBL/GenBank/DDBJ whole genome shotgun (WGS) entry which is preliminary data.</text>
</comment>
<protein>
    <submittedName>
        <fullName evidence="2">Uncharacterized protein</fullName>
    </submittedName>
</protein>
<keyword evidence="1" id="KW-1133">Transmembrane helix</keyword>
<gene>
    <name evidence="2" type="ORF">GCM10012289_73730</name>
</gene>
<feature type="transmembrane region" description="Helical" evidence="1">
    <location>
        <begin position="25"/>
        <end position="43"/>
    </location>
</feature>
<reference evidence="2" key="2">
    <citation type="submission" date="2020-09" db="EMBL/GenBank/DDBJ databases">
        <authorList>
            <person name="Sun Q."/>
            <person name="Zhou Y."/>
        </authorList>
    </citation>
    <scope>NUCLEOTIDE SEQUENCE</scope>
    <source>
        <strain evidence="2">CGMCC 4.7368</strain>
    </source>
</reference>
<dbReference type="RefSeq" id="WP_189128873.1">
    <property type="nucleotide sequence ID" value="NZ_BMNH01000043.1"/>
</dbReference>
<keyword evidence="3" id="KW-1185">Reference proteome</keyword>
<dbReference type="Proteomes" id="UP000646523">
    <property type="component" value="Unassembled WGS sequence"/>
</dbReference>
<keyword evidence="1" id="KW-0812">Transmembrane</keyword>
<accession>A0A918DU64</accession>
<evidence type="ECO:0000256" key="1">
    <source>
        <dbReference type="SAM" id="Phobius"/>
    </source>
</evidence>